<dbReference type="Proteomes" id="UP000095280">
    <property type="component" value="Unplaced"/>
</dbReference>
<proteinExistence type="predicted"/>
<dbReference type="WBParaSite" id="maker-uti_cns_0014844-snap-gene-0.3-mRNA-1">
    <property type="protein sequence ID" value="maker-uti_cns_0014844-snap-gene-0.3-mRNA-1"/>
    <property type="gene ID" value="maker-uti_cns_0014844-snap-gene-0.3"/>
</dbReference>
<organism evidence="1 2">
    <name type="scientific">Macrostomum lignano</name>
    <dbReference type="NCBI Taxonomy" id="282301"/>
    <lineage>
        <taxon>Eukaryota</taxon>
        <taxon>Metazoa</taxon>
        <taxon>Spiralia</taxon>
        <taxon>Lophotrochozoa</taxon>
        <taxon>Platyhelminthes</taxon>
        <taxon>Rhabditophora</taxon>
        <taxon>Macrostomorpha</taxon>
        <taxon>Macrostomida</taxon>
        <taxon>Macrostomidae</taxon>
        <taxon>Macrostomum</taxon>
    </lineage>
</organism>
<evidence type="ECO:0000313" key="2">
    <source>
        <dbReference type="WBParaSite" id="maker-uti_cns_0014844-snap-gene-0.3-mRNA-1"/>
    </source>
</evidence>
<protein>
    <submittedName>
        <fullName evidence="2">Sec7_N domain-containing protein</fullName>
    </submittedName>
</protein>
<sequence>TMKISSQMAASTKSKAGELVSIFIQILTDNVDTGDLDESKGLEQVFKRIERFCQNISMDFKFFTWCAQRVLFLCRNRLVVLDIERVASLLCSIVVRLSDCADYPIHELLRDFFACLQDIGPKSHAATPELPISYTFKMYSGTATYEGKNFSFQPIEFDTVAQCHRVLSAI</sequence>
<dbReference type="AlphaFoldDB" id="A0A1I8IQ39"/>
<name>A0A1I8IQ39_9PLAT</name>
<evidence type="ECO:0000313" key="1">
    <source>
        <dbReference type="Proteomes" id="UP000095280"/>
    </source>
</evidence>
<accession>A0A1I8IQ39</accession>
<reference evidence="2" key="1">
    <citation type="submission" date="2016-11" db="UniProtKB">
        <authorList>
            <consortium name="WormBaseParasite"/>
        </authorList>
    </citation>
    <scope>IDENTIFICATION</scope>
</reference>
<keyword evidence="1" id="KW-1185">Reference proteome</keyword>